<dbReference type="PANTHER" id="PTHR30258:SF2">
    <property type="entry name" value="COMG OPERON PROTEIN 1"/>
    <property type="match status" value="1"/>
</dbReference>
<feature type="domain" description="Bacterial type II secretion system protein E" evidence="4">
    <location>
        <begin position="204"/>
        <end position="218"/>
    </location>
</feature>
<dbReference type="Gene3D" id="3.30.450.90">
    <property type="match status" value="1"/>
</dbReference>
<evidence type="ECO:0000256" key="1">
    <source>
        <dbReference type="ARBA" id="ARBA00006611"/>
    </source>
</evidence>
<gene>
    <name evidence="5" type="ORF">CYJ57_03390</name>
</gene>
<evidence type="ECO:0000256" key="3">
    <source>
        <dbReference type="ARBA" id="ARBA00022840"/>
    </source>
</evidence>
<sequence length="349" mass="39987">MIETIAQTVLNQAVRFGTSDIHFLPNKDDYHIFFRMNGQLEFIQSLSIDEGKRLISYFKYLANMDTGEKRKPQSGASDYILRDGQRIELRFSTLPSVLLLESLVIRILKQQFKENQTLATYFPNMVAVLRHLVGRKSGLLLFSGPVGSGKTTTIYQLLRERLHDESLQIITMEDPVEMYESKFLQVEVNERAGIGYDTIIRASLRHHPDVLMIGEIRDEDTARMAIRGALTGHLMIATIHAKNTLGVVGRLQELQITDEQLRQTLIGISTQRLIPRYCPRCNGACHFDCQYYAGHQKRMALFEILTGKELKAVLDGNMLTNMKTLNHHLRKAYALGYIDEKTYDKFEMV</sequence>
<dbReference type="Gene3D" id="3.40.50.300">
    <property type="entry name" value="P-loop containing nucleotide triphosphate hydrolases"/>
    <property type="match status" value="1"/>
</dbReference>
<dbReference type="AlphaFoldDB" id="A0A2I1K1P3"/>
<dbReference type="GO" id="GO:0016887">
    <property type="term" value="F:ATP hydrolysis activity"/>
    <property type="evidence" value="ECO:0007669"/>
    <property type="project" value="TreeGrafter"/>
</dbReference>
<dbReference type="Pfam" id="PF00437">
    <property type="entry name" value="T2SSE"/>
    <property type="match status" value="1"/>
</dbReference>
<dbReference type="InterPro" id="IPR001482">
    <property type="entry name" value="T2SS/T4SS_dom"/>
</dbReference>
<reference evidence="5 6" key="1">
    <citation type="submission" date="2017-12" db="EMBL/GenBank/DDBJ databases">
        <title>Phylogenetic diversity of female urinary microbiome.</title>
        <authorList>
            <person name="Thomas-White K."/>
            <person name="Wolfe A.J."/>
        </authorList>
    </citation>
    <scope>NUCLEOTIDE SEQUENCE [LARGE SCALE GENOMIC DNA]</scope>
    <source>
        <strain evidence="5 6">UMB0898</strain>
    </source>
</reference>
<accession>A0A2I1K1P3</accession>
<evidence type="ECO:0000313" key="6">
    <source>
        <dbReference type="Proteomes" id="UP000234384"/>
    </source>
</evidence>
<dbReference type="CDD" id="cd01129">
    <property type="entry name" value="PulE-GspE-like"/>
    <property type="match status" value="1"/>
</dbReference>
<dbReference type="PANTHER" id="PTHR30258">
    <property type="entry name" value="TYPE II SECRETION SYSTEM PROTEIN GSPE-RELATED"/>
    <property type="match status" value="1"/>
</dbReference>
<organism evidence="5 6">
    <name type="scientific">Falseniella ignava</name>
    <dbReference type="NCBI Taxonomy" id="137730"/>
    <lineage>
        <taxon>Bacteria</taxon>
        <taxon>Bacillati</taxon>
        <taxon>Bacillota</taxon>
        <taxon>Bacilli</taxon>
        <taxon>Lactobacillales</taxon>
        <taxon>Aerococcaceae</taxon>
        <taxon>Falseniella</taxon>
    </lineage>
</organism>
<comment type="similarity">
    <text evidence="1">Belongs to the GSP E family.</text>
</comment>
<keyword evidence="2" id="KW-0547">Nucleotide-binding</keyword>
<evidence type="ECO:0000256" key="2">
    <source>
        <dbReference type="ARBA" id="ARBA00022741"/>
    </source>
</evidence>
<evidence type="ECO:0000259" key="4">
    <source>
        <dbReference type="PROSITE" id="PS00662"/>
    </source>
</evidence>
<dbReference type="InterPro" id="IPR027417">
    <property type="entry name" value="P-loop_NTPase"/>
</dbReference>
<dbReference type="OrthoDB" id="9808272at2"/>
<dbReference type="GO" id="GO:0005524">
    <property type="term" value="F:ATP binding"/>
    <property type="evidence" value="ECO:0007669"/>
    <property type="project" value="UniProtKB-KW"/>
</dbReference>
<name>A0A2I1K1P3_9LACT</name>
<protein>
    <submittedName>
        <fullName evidence="5">General secretion pathway protein GspE</fullName>
    </submittedName>
</protein>
<evidence type="ECO:0000313" key="5">
    <source>
        <dbReference type="EMBL" id="PKY89579.1"/>
    </source>
</evidence>
<dbReference type="GO" id="GO:0005886">
    <property type="term" value="C:plasma membrane"/>
    <property type="evidence" value="ECO:0007669"/>
    <property type="project" value="TreeGrafter"/>
</dbReference>
<comment type="caution">
    <text evidence="5">The sequence shown here is derived from an EMBL/GenBank/DDBJ whole genome shotgun (WGS) entry which is preliminary data.</text>
</comment>
<dbReference type="SUPFAM" id="SSF52540">
    <property type="entry name" value="P-loop containing nucleoside triphosphate hydrolases"/>
    <property type="match status" value="1"/>
</dbReference>
<dbReference type="InterPro" id="IPR047667">
    <property type="entry name" value="ATPase_ComGA"/>
</dbReference>
<dbReference type="NCBIfam" id="NF041000">
    <property type="entry name" value="ATPase_ComGA"/>
    <property type="match status" value="1"/>
</dbReference>
<dbReference type="Proteomes" id="UP000234384">
    <property type="component" value="Unassembled WGS sequence"/>
</dbReference>
<proteinExistence type="inferred from homology"/>
<dbReference type="PROSITE" id="PS00662">
    <property type="entry name" value="T2SP_E"/>
    <property type="match status" value="1"/>
</dbReference>
<keyword evidence="3" id="KW-0067">ATP-binding</keyword>
<dbReference type="EMBL" id="PKHE01000006">
    <property type="protein sequence ID" value="PKY89579.1"/>
    <property type="molecule type" value="Genomic_DNA"/>
</dbReference>